<accession>A0A0E9XCK8</accession>
<dbReference type="EMBL" id="GBXM01008213">
    <property type="protein sequence ID" value="JAI00365.1"/>
    <property type="molecule type" value="Transcribed_RNA"/>
</dbReference>
<dbReference type="AlphaFoldDB" id="A0A0E9XCK8"/>
<reference evidence="1" key="1">
    <citation type="submission" date="2014-11" db="EMBL/GenBank/DDBJ databases">
        <authorList>
            <person name="Amaro Gonzalez C."/>
        </authorList>
    </citation>
    <scope>NUCLEOTIDE SEQUENCE</scope>
</reference>
<name>A0A0E9XCK8_ANGAN</name>
<protein>
    <submittedName>
        <fullName evidence="1">Uncharacterized protein</fullName>
    </submittedName>
</protein>
<organism evidence="1">
    <name type="scientific">Anguilla anguilla</name>
    <name type="common">European freshwater eel</name>
    <name type="synonym">Muraena anguilla</name>
    <dbReference type="NCBI Taxonomy" id="7936"/>
    <lineage>
        <taxon>Eukaryota</taxon>
        <taxon>Metazoa</taxon>
        <taxon>Chordata</taxon>
        <taxon>Craniata</taxon>
        <taxon>Vertebrata</taxon>
        <taxon>Euteleostomi</taxon>
        <taxon>Actinopterygii</taxon>
        <taxon>Neopterygii</taxon>
        <taxon>Teleostei</taxon>
        <taxon>Anguilliformes</taxon>
        <taxon>Anguillidae</taxon>
        <taxon>Anguilla</taxon>
    </lineage>
</organism>
<proteinExistence type="predicted"/>
<sequence>MNVPDKLQNVQPQKTVTFKCIYTVAVKNARGCHWHHVCNKQSIRLSCY</sequence>
<reference evidence="1" key="2">
    <citation type="journal article" date="2015" name="Fish Shellfish Immunol.">
        <title>Early steps in the European eel (Anguilla anguilla)-Vibrio vulnificus interaction in the gills: Role of the RtxA13 toxin.</title>
        <authorList>
            <person name="Callol A."/>
            <person name="Pajuelo D."/>
            <person name="Ebbesson L."/>
            <person name="Teles M."/>
            <person name="MacKenzie S."/>
            <person name="Amaro C."/>
        </authorList>
    </citation>
    <scope>NUCLEOTIDE SEQUENCE</scope>
</reference>
<evidence type="ECO:0000313" key="1">
    <source>
        <dbReference type="EMBL" id="JAI00365.1"/>
    </source>
</evidence>